<reference evidence="1 2" key="1">
    <citation type="submission" date="2018-08" db="EMBL/GenBank/DDBJ databases">
        <title>Recombination of ecologically and evolutionarily significant loci maintains genetic cohesion in the Pseudomonas syringae species complex.</title>
        <authorList>
            <person name="Dillon M."/>
            <person name="Thakur S."/>
            <person name="Almeida R.N.D."/>
            <person name="Weir B.S."/>
            <person name="Guttman D.S."/>
        </authorList>
    </citation>
    <scope>NUCLEOTIDE SEQUENCE [LARGE SCALE GENOMIC DNA]</scope>
    <source>
        <strain evidence="1 2">ICMP 16926</strain>
    </source>
</reference>
<sequence length="62" mass="6522">MISDTTSLDSVSCQAVEALNKVILALQTEVSSASISTFHQQALERARAGAVRQGLVGKIHLA</sequence>
<dbReference type="AlphaFoldDB" id="A0A0Q0FCY2"/>
<name>A0A0Q0FCY2_PSESX</name>
<evidence type="ECO:0000313" key="2">
    <source>
        <dbReference type="Proteomes" id="UP000268096"/>
    </source>
</evidence>
<proteinExistence type="predicted"/>
<dbReference type="Proteomes" id="UP000268096">
    <property type="component" value="Unassembled WGS sequence"/>
</dbReference>
<evidence type="ECO:0000313" key="1">
    <source>
        <dbReference type="EMBL" id="RMT49006.1"/>
    </source>
</evidence>
<comment type="caution">
    <text evidence="1">The sequence shown here is derived from an EMBL/GenBank/DDBJ whole genome shotgun (WGS) entry which is preliminary data.</text>
</comment>
<gene>
    <name evidence="1" type="ORF">ALP48_00748</name>
</gene>
<organism evidence="1 2">
    <name type="scientific">Pseudomonas syringae pv. solidagae</name>
    <dbReference type="NCBI Taxonomy" id="264458"/>
    <lineage>
        <taxon>Bacteria</taxon>
        <taxon>Pseudomonadati</taxon>
        <taxon>Pseudomonadota</taxon>
        <taxon>Gammaproteobacteria</taxon>
        <taxon>Pseudomonadales</taxon>
        <taxon>Pseudomonadaceae</taxon>
        <taxon>Pseudomonas</taxon>
        <taxon>Pseudomonas syringae</taxon>
    </lineage>
</organism>
<accession>A0A0Q0FCY2</accession>
<dbReference type="EMBL" id="RBTH01000096">
    <property type="protein sequence ID" value="RMT49006.1"/>
    <property type="molecule type" value="Genomic_DNA"/>
</dbReference>
<protein>
    <submittedName>
        <fullName evidence="1">Regulatory protein, LuxR</fullName>
    </submittedName>
</protein>